<keyword evidence="1 3" id="KW-0479">Metal-binding</keyword>
<keyword evidence="5" id="KW-1185">Reference proteome</keyword>
<comment type="function">
    <text evidence="3">Inhibits all the catalytic activities of DNA gyrase by preventing its interaction with DNA. Acts by binding directly to the C-terminal domain of GyrB, which probably disrupts DNA binding by the gyrase.</text>
</comment>
<organism evidence="4 5">
    <name type="scientific">Pseudoalteromonas amylolytica</name>
    <dbReference type="NCBI Taxonomy" id="1859457"/>
    <lineage>
        <taxon>Bacteria</taxon>
        <taxon>Pseudomonadati</taxon>
        <taxon>Pseudomonadota</taxon>
        <taxon>Gammaproteobacteria</taxon>
        <taxon>Alteromonadales</taxon>
        <taxon>Pseudoalteromonadaceae</taxon>
        <taxon>Pseudoalteromonas</taxon>
    </lineage>
</organism>
<dbReference type="GO" id="GO:0008270">
    <property type="term" value="F:zinc ion binding"/>
    <property type="evidence" value="ECO:0007669"/>
    <property type="project" value="UniProtKB-UniRule"/>
</dbReference>
<dbReference type="Pfam" id="PF03884">
    <property type="entry name" value="YacG"/>
    <property type="match status" value="1"/>
</dbReference>
<evidence type="ECO:0000256" key="1">
    <source>
        <dbReference type="ARBA" id="ARBA00022723"/>
    </source>
</evidence>
<evidence type="ECO:0000313" key="5">
    <source>
        <dbReference type="Proteomes" id="UP000179786"/>
    </source>
</evidence>
<dbReference type="Gene3D" id="3.30.50.10">
    <property type="entry name" value="Erythroid Transcription Factor GATA-1, subunit A"/>
    <property type="match status" value="1"/>
</dbReference>
<dbReference type="AlphaFoldDB" id="A0A1S1MU41"/>
<gene>
    <name evidence="3" type="primary">yacG</name>
    <name evidence="4" type="ORF">BET10_13655</name>
</gene>
<feature type="binding site" evidence="3">
    <location>
        <position position="26"/>
    </location>
    <ligand>
        <name>Zn(2+)</name>
        <dbReference type="ChEBI" id="CHEBI:29105"/>
    </ligand>
</feature>
<reference evidence="4 5" key="1">
    <citation type="submission" date="2016-09" db="EMBL/GenBank/DDBJ databases">
        <title>Pseudoalteromonas amylolytica sp. nov., isolated from the surface seawater.</title>
        <authorList>
            <person name="Wu Y.-H."/>
            <person name="Cheng H."/>
            <person name="Jin X.-B."/>
            <person name="Wang C.-S."/>
            <person name="Xu X.-W."/>
        </authorList>
    </citation>
    <scope>NUCLEOTIDE SEQUENCE [LARGE SCALE GENOMIC DNA]</scope>
    <source>
        <strain evidence="4 5">JW1</strain>
    </source>
</reference>
<dbReference type="RefSeq" id="WP_070985789.1">
    <property type="nucleotide sequence ID" value="NZ_MKJU01000026.1"/>
</dbReference>
<comment type="cofactor">
    <cofactor evidence="3">
        <name>Zn(2+)</name>
        <dbReference type="ChEBI" id="CHEBI:29105"/>
    </cofactor>
    <text evidence="3">Binds 1 zinc ion.</text>
</comment>
<evidence type="ECO:0000313" key="4">
    <source>
        <dbReference type="EMBL" id="OHU90427.1"/>
    </source>
</evidence>
<evidence type="ECO:0000256" key="2">
    <source>
        <dbReference type="ARBA" id="ARBA00022833"/>
    </source>
</evidence>
<dbReference type="Proteomes" id="UP000179786">
    <property type="component" value="Unassembled WGS sequence"/>
</dbReference>
<dbReference type="OrthoDB" id="9809663at2"/>
<dbReference type="GO" id="GO:0006355">
    <property type="term" value="P:regulation of DNA-templated transcription"/>
    <property type="evidence" value="ECO:0007669"/>
    <property type="project" value="InterPro"/>
</dbReference>
<name>A0A1S1MU41_9GAMM</name>
<dbReference type="GO" id="GO:0008657">
    <property type="term" value="F:DNA topoisomerase type II (double strand cut, ATP-hydrolyzing) inhibitor activity"/>
    <property type="evidence" value="ECO:0007669"/>
    <property type="project" value="UniProtKB-UniRule"/>
</dbReference>
<dbReference type="InterPro" id="IPR013088">
    <property type="entry name" value="Znf_NHR/GATA"/>
</dbReference>
<feature type="binding site" evidence="3">
    <location>
        <position position="7"/>
    </location>
    <ligand>
        <name>Zn(2+)</name>
        <dbReference type="ChEBI" id="CHEBI:29105"/>
    </ligand>
</feature>
<dbReference type="HAMAP" id="MF_00649">
    <property type="entry name" value="DNA_gyrase_inhibitor_YacG"/>
    <property type="match status" value="1"/>
</dbReference>
<feature type="binding site" evidence="3">
    <location>
        <position position="30"/>
    </location>
    <ligand>
        <name>Zn(2+)</name>
        <dbReference type="ChEBI" id="CHEBI:29105"/>
    </ligand>
</feature>
<dbReference type="PANTHER" id="PTHR36150:SF1">
    <property type="entry name" value="DNA GYRASE INHIBITOR YACG"/>
    <property type="match status" value="1"/>
</dbReference>
<protein>
    <recommendedName>
        <fullName evidence="3">DNA gyrase inhibitor YacG</fullName>
    </recommendedName>
</protein>
<comment type="subunit">
    <text evidence="3">Interacts with GyrB.</text>
</comment>
<comment type="similarity">
    <text evidence="3">Belongs to the DNA gyrase inhibitor YacG family.</text>
</comment>
<dbReference type="EMBL" id="MKJU01000026">
    <property type="protein sequence ID" value="OHU90427.1"/>
    <property type="molecule type" value="Genomic_DNA"/>
</dbReference>
<comment type="caution">
    <text evidence="4">The sequence shown here is derived from an EMBL/GenBank/DDBJ whole genome shotgun (WGS) entry which is preliminary data.</text>
</comment>
<dbReference type="InterPro" id="IPR005584">
    <property type="entry name" value="DNA_gyrase_inhibitor_YacG"/>
</dbReference>
<dbReference type="NCBIfam" id="NF001638">
    <property type="entry name" value="PRK00418.1"/>
    <property type="match status" value="1"/>
</dbReference>
<proteinExistence type="inferred from homology"/>
<dbReference type="SUPFAM" id="SSF57716">
    <property type="entry name" value="Glucocorticoid receptor-like (DNA-binding domain)"/>
    <property type="match status" value="1"/>
</dbReference>
<accession>A0A1S1MU41</accession>
<feature type="binding site" evidence="3">
    <location>
        <position position="10"/>
    </location>
    <ligand>
        <name>Zn(2+)</name>
        <dbReference type="ChEBI" id="CHEBI:29105"/>
    </ligand>
</feature>
<dbReference type="PANTHER" id="PTHR36150">
    <property type="entry name" value="DNA GYRASE INHIBITOR YACG"/>
    <property type="match status" value="1"/>
</dbReference>
<keyword evidence="2 3" id="KW-0862">Zinc</keyword>
<sequence length="81" mass="9268">MPTLVKCPTCQADVTWSEQSPNRPFCSKRCQLIDLGDWSFENNKISTAITSDTQMSTQDQQEMIEDIEAMLAKNDDSFFQQ</sequence>
<dbReference type="STRING" id="1859457.BET10_13655"/>
<evidence type="ECO:0000256" key="3">
    <source>
        <dbReference type="HAMAP-Rule" id="MF_00649"/>
    </source>
</evidence>